<dbReference type="Pfam" id="PF00067">
    <property type="entry name" value="p450"/>
    <property type="match status" value="1"/>
</dbReference>
<dbReference type="PROSITE" id="PS00086">
    <property type="entry name" value="CYTOCHROME_P450"/>
    <property type="match status" value="1"/>
</dbReference>
<dbReference type="Gene3D" id="1.10.630.10">
    <property type="entry name" value="Cytochrome P450"/>
    <property type="match status" value="1"/>
</dbReference>
<dbReference type="GO" id="GO:0020037">
    <property type="term" value="F:heme binding"/>
    <property type="evidence" value="ECO:0007669"/>
    <property type="project" value="InterPro"/>
</dbReference>
<evidence type="ECO:0000256" key="2">
    <source>
        <dbReference type="ARBA" id="ARBA00010617"/>
    </source>
</evidence>
<dbReference type="PRINTS" id="PR00359">
    <property type="entry name" value="BP450"/>
</dbReference>
<dbReference type="InterPro" id="IPR002397">
    <property type="entry name" value="Cyt_P450_B"/>
</dbReference>
<name>A0A5S9N041_9GAMM</name>
<dbReference type="PANTHER" id="PTHR46696:SF1">
    <property type="entry name" value="CYTOCHROME P450 YJIB-RELATED"/>
    <property type="match status" value="1"/>
</dbReference>
<dbReference type="InterPro" id="IPR001128">
    <property type="entry name" value="Cyt_P450"/>
</dbReference>
<dbReference type="GO" id="GO:0016705">
    <property type="term" value="F:oxidoreductase activity, acting on paired donors, with incorporation or reduction of molecular oxygen"/>
    <property type="evidence" value="ECO:0007669"/>
    <property type="project" value="InterPro"/>
</dbReference>
<evidence type="ECO:0000313" key="4">
    <source>
        <dbReference type="EMBL" id="CAA0082819.1"/>
    </source>
</evidence>
<dbReference type="OrthoDB" id="7052847at2"/>
<accession>A0A5S9N041</accession>
<evidence type="ECO:0000313" key="5">
    <source>
        <dbReference type="Proteomes" id="UP000434580"/>
    </source>
</evidence>
<evidence type="ECO:0000256" key="3">
    <source>
        <dbReference type="RuleBase" id="RU000461"/>
    </source>
</evidence>
<comment type="cofactor">
    <cofactor evidence="1">
        <name>heme</name>
        <dbReference type="ChEBI" id="CHEBI:30413"/>
    </cofactor>
</comment>
<dbReference type="EC" id="1.14.15.-" evidence="4"/>
<dbReference type="GO" id="GO:0004497">
    <property type="term" value="F:monooxygenase activity"/>
    <property type="evidence" value="ECO:0007669"/>
    <property type="project" value="UniProtKB-KW"/>
</dbReference>
<dbReference type="AlphaFoldDB" id="A0A5S9N041"/>
<dbReference type="Proteomes" id="UP000434580">
    <property type="component" value="Unassembled WGS sequence"/>
</dbReference>
<sequence length="447" mass="50512">MQPTFFEKLKIGTYCVRKIITSPTFSDYAPDKTDTYCANPYPVYDRLLSDKKIFFAPKLAAWVVGGDLNTIKSLMHNPKLSIRFPDWRFAPQKPYEKMTDLEQVNANLLMSMSAENHSRVRRLASPAFNPRQVENLTADIQAIINTELDKINGPFNLHDLTSTIPLYALAEYIGVPRDYQSEFAGLTESILSSYDPNIKVAPELALSGLKMIRHLIGEKKLQAQQLIAEYELLHDTALSLDDYVSQHTKEFLTSLMVKVLKSDGGQKITEEEALSLVASALAAGADTTLHHINWAYRNILLHPQVIPEILADESGKTLNNAIMEAYRWDNFAHSGSVRFALEDIEIFGQKIEKGEMIRPMNCAMMRDPRIFENPSTFDIHRTNLKDVVLFGVGPHYCLGAAMASKITELTIGSLLRRFPKATMISEPELRDHFIARYMTRLMIDPGL</sequence>
<keyword evidence="3" id="KW-0408">Iron</keyword>
<dbReference type="GO" id="GO:0005506">
    <property type="term" value="F:iron ion binding"/>
    <property type="evidence" value="ECO:0007669"/>
    <property type="project" value="InterPro"/>
</dbReference>
<reference evidence="4 5" key="1">
    <citation type="submission" date="2019-11" db="EMBL/GenBank/DDBJ databases">
        <authorList>
            <person name="Holert J."/>
        </authorList>
    </citation>
    <scope>NUCLEOTIDE SEQUENCE [LARGE SCALE GENOMIC DNA]</scope>
    <source>
        <strain evidence="4">BC5_2</strain>
    </source>
</reference>
<organism evidence="4 5">
    <name type="scientific">BD1-7 clade bacterium</name>
    <dbReference type="NCBI Taxonomy" id="2029982"/>
    <lineage>
        <taxon>Bacteria</taxon>
        <taxon>Pseudomonadati</taxon>
        <taxon>Pseudomonadota</taxon>
        <taxon>Gammaproteobacteria</taxon>
        <taxon>Cellvibrionales</taxon>
        <taxon>Spongiibacteraceae</taxon>
        <taxon>BD1-7 clade</taxon>
    </lineage>
</organism>
<keyword evidence="3" id="KW-0479">Metal-binding</keyword>
<comment type="similarity">
    <text evidence="2 3">Belongs to the cytochrome P450 family.</text>
</comment>
<keyword evidence="3" id="KW-0503">Monooxygenase</keyword>
<dbReference type="EMBL" id="CACSII010000001">
    <property type="protein sequence ID" value="CAA0082819.1"/>
    <property type="molecule type" value="Genomic_DNA"/>
</dbReference>
<proteinExistence type="inferred from homology"/>
<dbReference type="PANTHER" id="PTHR46696">
    <property type="entry name" value="P450, PUTATIVE (EUROFUNG)-RELATED"/>
    <property type="match status" value="1"/>
</dbReference>
<evidence type="ECO:0000256" key="1">
    <source>
        <dbReference type="ARBA" id="ARBA00001971"/>
    </source>
</evidence>
<dbReference type="InterPro" id="IPR036396">
    <property type="entry name" value="Cyt_P450_sf"/>
</dbReference>
<dbReference type="InterPro" id="IPR017972">
    <property type="entry name" value="Cyt_P450_CS"/>
</dbReference>
<dbReference type="SUPFAM" id="SSF48264">
    <property type="entry name" value="Cytochrome P450"/>
    <property type="match status" value="1"/>
</dbReference>
<keyword evidence="3" id="KW-0349">Heme</keyword>
<protein>
    <submittedName>
        <fullName evidence="4">Epothilone C/D epoxidase</fullName>
        <ecNumber evidence="4">1.14.15.-</ecNumber>
    </submittedName>
</protein>
<gene>
    <name evidence="4" type="ORF">DPBNPPHM_00506</name>
</gene>
<keyword evidence="3 4" id="KW-0560">Oxidoreductase</keyword>